<sequence length="151" mass="17496">MLSCICLDLYEIDEPEKLNSSECYTSAGHLFLFSSESRLSHFLQQNSMKRDESLIHLVLLFQSLSLGEHFTDYGFMTKCGNYALYTEEVSIFHMKSGHTDDVEMFLQQFDEHKVAAVNLPPVQYVCSRNDEELIRRTAEAYRLVIAFISYN</sequence>
<organism evidence="1 2">
    <name type="scientific">Fictibacillus iocasae</name>
    <dbReference type="NCBI Taxonomy" id="2715437"/>
    <lineage>
        <taxon>Bacteria</taxon>
        <taxon>Bacillati</taxon>
        <taxon>Bacillota</taxon>
        <taxon>Bacilli</taxon>
        <taxon>Bacillales</taxon>
        <taxon>Fictibacillaceae</taxon>
        <taxon>Fictibacillus</taxon>
    </lineage>
</organism>
<evidence type="ECO:0000313" key="2">
    <source>
        <dbReference type="Proteomes" id="UP001596549"/>
    </source>
</evidence>
<protein>
    <submittedName>
        <fullName evidence="1">Uncharacterized protein</fullName>
    </submittedName>
</protein>
<name>A0ABW2NKR9_9BACL</name>
<dbReference type="EMBL" id="JBHTCP010000003">
    <property type="protein sequence ID" value="MFC7370407.1"/>
    <property type="molecule type" value="Genomic_DNA"/>
</dbReference>
<comment type="caution">
    <text evidence="1">The sequence shown here is derived from an EMBL/GenBank/DDBJ whole genome shotgun (WGS) entry which is preliminary data.</text>
</comment>
<gene>
    <name evidence="1" type="ORF">ACFQPF_01805</name>
</gene>
<proteinExistence type="predicted"/>
<keyword evidence="2" id="KW-1185">Reference proteome</keyword>
<reference evidence="2" key="1">
    <citation type="journal article" date="2019" name="Int. J. Syst. Evol. Microbiol.">
        <title>The Global Catalogue of Microorganisms (GCM) 10K type strain sequencing project: providing services to taxonomists for standard genome sequencing and annotation.</title>
        <authorList>
            <consortium name="The Broad Institute Genomics Platform"/>
            <consortium name="The Broad Institute Genome Sequencing Center for Infectious Disease"/>
            <person name="Wu L."/>
            <person name="Ma J."/>
        </authorList>
    </citation>
    <scope>NUCLEOTIDE SEQUENCE [LARGE SCALE GENOMIC DNA]</scope>
    <source>
        <strain evidence="2">NBRC 106396</strain>
    </source>
</reference>
<dbReference type="Proteomes" id="UP001596549">
    <property type="component" value="Unassembled WGS sequence"/>
</dbReference>
<dbReference type="RefSeq" id="WP_379745641.1">
    <property type="nucleotide sequence ID" value="NZ_JBHTCP010000003.1"/>
</dbReference>
<evidence type="ECO:0000313" key="1">
    <source>
        <dbReference type="EMBL" id="MFC7370407.1"/>
    </source>
</evidence>
<accession>A0ABW2NKR9</accession>